<accession>K1U0B3</accession>
<keyword evidence="3" id="KW-0732">Signal</keyword>
<evidence type="ECO:0000256" key="2">
    <source>
        <dbReference type="ARBA" id="ARBA00022525"/>
    </source>
</evidence>
<protein>
    <submittedName>
        <fullName evidence="5">Cna protein B-type domain protein</fullName>
    </submittedName>
</protein>
<dbReference type="Pfam" id="PF17802">
    <property type="entry name" value="SpaA"/>
    <property type="match status" value="4"/>
</dbReference>
<feature type="non-terminal residue" evidence="5">
    <location>
        <position position="1"/>
    </location>
</feature>
<sequence>KLPEKLTYGTYQLVETEAPEGYVLDIEPVDFAVTEDGAVVTVEKNNSPQKGTISVNKTGEAFTTVSNDNGVYTPVFSETNLEGAEFEIYAAEDIYTPDGTLRIAKGDLADTIITGSDGTASSKELYLGTYQIIETKAPYGYVTETGELLATIEYAGQNVEITNAAASFSNNYQGVKISLEKYLEQSEKYGVGSNDEYLNIAFGLFAAEEITAADGSVIPKDGLIETAYLSENMTTGFNTKLPFGNYYVRETSTDEHYVVDETKYPVEFSYAGQETSVQEIAVNDGAAIENILKKGRINGLKTDADDGTVLEGAVIGIFSNSETEFTEKNAIDTVISDKDGKFSFEDVVFGQY</sequence>
<dbReference type="InterPro" id="IPR041033">
    <property type="entry name" value="SpaA_PFL_dom_1"/>
</dbReference>
<reference evidence="5" key="1">
    <citation type="journal article" date="2013" name="Environ. Microbiol.">
        <title>Microbiota from the distal guts of lean and obese adolescents exhibit partial functional redundancy besides clear differences in community structure.</title>
        <authorList>
            <person name="Ferrer M."/>
            <person name="Ruiz A."/>
            <person name="Lanza F."/>
            <person name="Haange S.B."/>
            <person name="Oberbach A."/>
            <person name="Till H."/>
            <person name="Bargiela R."/>
            <person name="Campoy C."/>
            <person name="Segura M.T."/>
            <person name="Richter M."/>
            <person name="von Bergen M."/>
            <person name="Seifert J."/>
            <person name="Suarez A."/>
        </authorList>
    </citation>
    <scope>NUCLEOTIDE SEQUENCE</scope>
</reference>
<keyword evidence="2" id="KW-0964">Secreted</keyword>
<organism evidence="5">
    <name type="scientific">human gut metagenome</name>
    <dbReference type="NCBI Taxonomy" id="408170"/>
    <lineage>
        <taxon>unclassified sequences</taxon>
        <taxon>metagenomes</taxon>
        <taxon>organismal metagenomes</taxon>
    </lineage>
</organism>
<evidence type="ECO:0000313" key="5">
    <source>
        <dbReference type="EMBL" id="EKC78732.1"/>
    </source>
</evidence>
<evidence type="ECO:0000256" key="1">
    <source>
        <dbReference type="ARBA" id="ARBA00007257"/>
    </source>
</evidence>
<feature type="domain" description="SpaA-like prealbumin fold" evidence="4">
    <location>
        <begin position="213"/>
        <end position="277"/>
    </location>
</feature>
<feature type="domain" description="SpaA-like prealbumin fold" evidence="4">
    <location>
        <begin position="296"/>
        <end position="352"/>
    </location>
</feature>
<name>K1U0B3_9ZZZZ</name>
<dbReference type="EMBL" id="AJWY01002121">
    <property type="protein sequence ID" value="EKC78732.1"/>
    <property type="molecule type" value="Genomic_DNA"/>
</dbReference>
<dbReference type="PANTHER" id="PTHR36108">
    <property type="entry name" value="COLOSSIN-B-RELATED"/>
    <property type="match status" value="1"/>
</dbReference>
<feature type="non-terminal residue" evidence="5">
    <location>
        <position position="352"/>
    </location>
</feature>
<proteinExistence type="inferred from homology"/>
<dbReference type="PANTHER" id="PTHR36108:SF13">
    <property type="entry name" value="COLOSSIN-B-RELATED"/>
    <property type="match status" value="1"/>
</dbReference>
<dbReference type="Gene3D" id="2.60.40.10">
    <property type="entry name" value="Immunoglobulins"/>
    <property type="match status" value="4"/>
</dbReference>
<feature type="domain" description="SpaA-like prealbumin fold" evidence="4">
    <location>
        <begin position="79"/>
        <end position="163"/>
    </location>
</feature>
<evidence type="ECO:0000256" key="3">
    <source>
        <dbReference type="ARBA" id="ARBA00022729"/>
    </source>
</evidence>
<dbReference type="AlphaFoldDB" id="K1U0B3"/>
<comment type="caution">
    <text evidence="5">The sequence shown here is derived from an EMBL/GenBank/DDBJ whole genome shotgun (WGS) entry which is preliminary data.</text>
</comment>
<dbReference type="InterPro" id="IPR013783">
    <property type="entry name" value="Ig-like_fold"/>
</dbReference>
<gene>
    <name evidence="5" type="ORF">LEA_03177</name>
</gene>
<feature type="domain" description="SpaA-like prealbumin fold" evidence="4">
    <location>
        <begin position="4"/>
        <end position="46"/>
    </location>
</feature>
<comment type="similarity">
    <text evidence="1">Belongs to the serine-aspartate repeat-containing protein (SDr) family.</text>
</comment>
<evidence type="ECO:0000259" key="4">
    <source>
        <dbReference type="Pfam" id="PF17802"/>
    </source>
</evidence>